<keyword evidence="1" id="KW-0732">Signal</keyword>
<keyword evidence="3" id="KW-1185">Reference proteome</keyword>
<protein>
    <recommendedName>
        <fullName evidence="4">Lipoprotein</fullName>
    </recommendedName>
</protein>
<evidence type="ECO:0000313" key="2">
    <source>
        <dbReference type="EMBL" id="MCB2376609.1"/>
    </source>
</evidence>
<dbReference type="RefSeq" id="WP_226182717.1">
    <property type="nucleotide sequence ID" value="NZ_JAJADQ010000002.1"/>
</dbReference>
<proteinExistence type="predicted"/>
<dbReference type="EMBL" id="JAJADQ010000002">
    <property type="protein sequence ID" value="MCB2376609.1"/>
    <property type="molecule type" value="Genomic_DNA"/>
</dbReference>
<evidence type="ECO:0000256" key="1">
    <source>
        <dbReference type="SAM" id="SignalP"/>
    </source>
</evidence>
<comment type="caution">
    <text evidence="2">The sequence shown here is derived from an EMBL/GenBank/DDBJ whole genome shotgun (WGS) entry which is preliminary data.</text>
</comment>
<evidence type="ECO:0000313" key="3">
    <source>
        <dbReference type="Proteomes" id="UP001165297"/>
    </source>
</evidence>
<dbReference type="Proteomes" id="UP001165297">
    <property type="component" value="Unassembled WGS sequence"/>
</dbReference>
<accession>A0ABS8AB29</accession>
<feature type="signal peptide" evidence="1">
    <location>
        <begin position="1"/>
        <end position="22"/>
    </location>
</feature>
<organism evidence="2 3">
    <name type="scientific">Hymenobacter nitidus</name>
    <dbReference type="NCBI Taxonomy" id="2880929"/>
    <lineage>
        <taxon>Bacteria</taxon>
        <taxon>Pseudomonadati</taxon>
        <taxon>Bacteroidota</taxon>
        <taxon>Cytophagia</taxon>
        <taxon>Cytophagales</taxon>
        <taxon>Hymenobacteraceae</taxon>
        <taxon>Hymenobacter</taxon>
    </lineage>
</organism>
<evidence type="ECO:0008006" key="4">
    <source>
        <dbReference type="Google" id="ProtNLM"/>
    </source>
</evidence>
<dbReference type="PROSITE" id="PS51257">
    <property type="entry name" value="PROKAR_LIPOPROTEIN"/>
    <property type="match status" value="1"/>
</dbReference>
<sequence>MKLFTRSLLFAVLLAPVGGLTACSDKAKEEPAPADPTPTYTMGHSFYYPATNTSDGLVHPSRDIKGEARLFSQVLAFDFDARPDAPHFEIERVQLKSGWVGAYALRCRPRPTDPVFASYSYWRKDNSGVRIFRFSDFSLELAGHVTITAYDAKRQLVSGSFEIKAPGENDPLSVSIGQKCDILIFGEFTDMKVKAQQ</sequence>
<name>A0ABS8AB29_9BACT</name>
<gene>
    <name evidence="2" type="ORF">LGH70_03390</name>
</gene>
<reference evidence="2" key="1">
    <citation type="submission" date="2021-10" db="EMBL/GenBank/DDBJ databases">
        <authorList>
            <person name="Dean J.D."/>
            <person name="Kim M.K."/>
            <person name="Newey C.N."/>
            <person name="Stoker T.S."/>
            <person name="Thompson D.W."/>
            <person name="Grose J.H."/>
        </authorList>
    </citation>
    <scope>NUCLEOTIDE SEQUENCE</scope>
    <source>
        <strain evidence="2">BT635</strain>
    </source>
</reference>
<feature type="chain" id="PRO_5045644599" description="Lipoprotein" evidence="1">
    <location>
        <begin position="23"/>
        <end position="197"/>
    </location>
</feature>